<keyword evidence="1" id="KW-0472">Membrane</keyword>
<dbReference type="EMBL" id="BARU01009381">
    <property type="protein sequence ID" value="GAH36289.1"/>
    <property type="molecule type" value="Genomic_DNA"/>
</dbReference>
<feature type="transmembrane region" description="Helical" evidence="1">
    <location>
        <begin position="6"/>
        <end position="24"/>
    </location>
</feature>
<protein>
    <recommendedName>
        <fullName evidence="3">Zinc-ribbon domain-containing protein</fullName>
    </recommendedName>
</protein>
<proteinExistence type="predicted"/>
<name>X1G3Y5_9ZZZZ</name>
<evidence type="ECO:0000313" key="2">
    <source>
        <dbReference type="EMBL" id="GAH36289.1"/>
    </source>
</evidence>
<accession>X1G3Y5</accession>
<reference evidence="2" key="1">
    <citation type="journal article" date="2014" name="Front. Microbiol.">
        <title>High frequency of phylogenetically diverse reductive dehalogenase-homologous genes in deep subseafloor sedimentary metagenomes.</title>
        <authorList>
            <person name="Kawai M."/>
            <person name="Futagami T."/>
            <person name="Toyoda A."/>
            <person name="Takaki Y."/>
            <person name="Nishi S."/>
            <person name="Hori S."/>
            <person name="Arai W."/>
            <person name="Tsubouchi T."/>
            <person name="Morono Y."/>
            <person name="Uchiyama I."/>
            <person name="Ito T."/>
            <person name="Fujiyama A."/>
            <person name="Inagaki F."/>
            <person name="Takami H."/>
        </authorList>
    </citation>
    <scope>NUCLEOTIDE SEQUENCE</scope>
    <source>
        <strain evidence="2">Expedition CK06-06</strain>
    </source>
</reference>
<organism evidence="2">
    <name type="scientific">marine sediment metagenome</name>
    <dbReference type="NCBI Taxonomy" id="412755"/>
    <lineage>
        <taxon>unclassified sequences</taxon>
        <taxon>metagenomes</taxon>
        <taxon>ecological metagenomes</taxon>
    </lineage>
</organism>
<feature type="non-terminal residue" evidence="2">
    <location>
        <position position="1"/>
    </location>
</feature>
<dbReference type="AlphaFoldDB" id="X1G3Y5"/>
<keyword evidence="1" id="KW-0812">Transmembrane</keyword>
<keyword evidence="1" id="KW-1133">Transmembrane helix</keyword>
<comment type="caution">
    <text evidence="2">The sequence shown here is derived from an EMBL/GenBank/DDBJ whole genome shotgun (WGS) entry which is preliminary data.</text>
</comment>
<evidence type="ECO:0000256" key="1">
    <source>
        <dbReference type="SAM" id="Phobius"/>
    </source>
</evidence>
<sequence length="77" mass="8412">IIIGAIIGTVIGVAVVAIIIVVIIKKKKSREAVEPLLPKKEMHEEIVKEAKKYCPMCGTSTSLDTIFCVNCGEKFPR</sequence>
<gene>
    <name evidence="2" type="ORF">S03H2_18116</name>
</gene>
<evidence type="ECO:0008006" key="3">
    <source>
        <dbReference type="Google" id="ProtNLM"/>
    </source>
</evidence>